<feature type="transmembrane region" description="Helical" evidence="1">
    <location>
        <begin position="51"/>
        <end position="71"/>
    </location>
</feature>
<dbReference type="OrthoDB" id="10001878at2"/>
<feature type="transmembrane region" description="Helical" evidence="1">
    <location>
        <begin position="119"/>
        <end position="140"/>
    </location>
</feature>
<keyword evidence="1" id="KW-0812">Transmembrane</keyword>
<dbReference type="Proteomes" id="UP000321085">
    <property type="component" value="Unassembled WGS sequence"/>
</dbReference>
<keyword evidence="1" id="KW-0472">Membrane</keyword>
<keyword evidence="1" id="KW-1133">Transmembrane helix</keyword>
<gene>
    <name evidence="2" type="ORF">MAE02_10170</name>
</gene>
<comment type="caution">
    <text evidence="2">The sequence shown here is derived from an EMBL/GenBank/DDBJ whole genome shotgun (WGS) entry which is preliminary data.</text>
</comment>
<reference evidence="2 3" key="1">
    <citation type="submission" date="2019-07" db="EMBL/GenBank/DDBJ databases">
        <title>Whole genome shotgun sequence of Microvirga aerophila NBRC 106136.</title>
        <authorList>
            <person name="Hosoyama A."/>
            <person name="Uohara A."/>
            <person name="Ohji S."/>
            <person name="Ichikawa N."/>
        </authorList>
    </citation>
    <scope>NUCLEOTIDE SEQUENCE [LARGE SCALE GENOMIC DNA]</scope>
    <source>
        <strain evidence="2 3">NBRC 106136</strain>
    </source>
</reference>
<dbReference type="EMBL" id="BJYU01000009">
    <property type="protein sequence ID" value="GEO13321.1"/>
    <property type="molecule type" value="Genomic_DNA"/>
</dbReference>
<dbReference type="AlphaFoldDB" id="A0A512BMZ1"/>
<feature type="transmembrane region" description="Helical" evidence="1">
    <location>
        <begin position="83"/>
        <end position="103"/>
    </location>
</feature>
<organism evidence="2 3">
    <name type="scientific">Microvirga aerophila</name>
    <dbReference type="NCBI Taxonomy" id="670291"/>
    <lineage>
        <taxon>Bacteria</taxon>
        <taxon>Pseudomonadati</taxon>
        <taxon>Pseudomonadota</taxon>
        <taxon>Alphaproteobacteria</taxon>
        <taxon>Hyphomicrobiales</taxon>
        <taxon>Methylobacteriaceae</taxon>
        <taxon>Microvirga</taxon>
    </lineage>
</organism>
<evidence type="ECO:0000313" key="3">
    <source>
        <dbReference type="Proteomes" id="UP000321085"/>
    </source>
</evidence>
<accession>A0A512BMZ1</accession>
<name>A0A512BMZ1_9HYPH</name>
<evidence type="ECO:0000256" key="1">
    <source>
        <dbReference type="SAM" id="Phobius"/>
    </source>
</evidence>
<sequence>MRRFVLRFVLLAPLLLWLSATVALVATAPIWLSFPTCCVIDDAAMLGWLYMLPKLYVVAAFPAAFVASLLFKLYAWHDEFEPIAMFISLLVALIGFFICIVAMDVKFKFYESIFDATSLVFSCAIFGILFVSTALSALMARRLSRKSIS</sequence>
<keyword evidence="3" id="KW-1185">Reference proteome</keyword>
<proteinExistence type="predicted"/>
<dbReference type="RefSeq" id="WP_114184905.1">
    <property type="nucleotide sequence ID" value="NZ_BJYU01000009.1"/>
</dbReference>
<evidence type="ECO:0000313" key="2">
    <source>
        <dbReference type="EMBL" id="GEO13321.1"/>
    </source>
</evidence>
<protein>
    <submittedName>
        <fullName evidence="2">Uncharacterized protein</fullName>
    </submittedName>
</protein>